<feature type="domain" description="Helicase ATP-binding" evidence="13">
    <location>
        <begin position="257"/>
        <end position="426"/>
    </location>
</feature>
<evidence type="ECO:0000259" key="14">
    <source>
        <dbReference type="PROSITE" id="PS51194"/>
    </source>
</evidence>
<dbReference type="Gene3D" id="3.40.50.300">
    <property type="entry name" value="P-loop containing nucleotide triphosphate hydrolases"/>
    <property type="match status" value="2"/>
</dbReference>
<dbReference type="InterPro" id="IPR005259">
    <property type="entry name" value="PriA"/>
</dbReference>
<dbReference type="GO" id="GO:0016887">
    <property type="term" value="F:ATP hydrolysis activity"/>
    <property type="evidence" value="ECO:0007669"/>
    <property type="project" value="RHEA"/>
</dbReference>
<dbReference type="InterPro" id="IPR040498">
    <property type="entry name" value="PriA_CRR"/>
</dbReference>
<feature type="domain" description="Helicase C-terminal" evidence="14">
    <location>
        <begin position="513"/>
        <end position="679"/>
    </location>
</feature>
<dbReference type="GO" id="GO:1990077">
    <property type="term" value="C:primosome complex"/>
    <property type="evidence" value="ECO:0007669"/>
    <property type="project" value="UniProtKB-UniRule"/>
</dbReference>
<dbReference type="FunFam" id="3.40.50.300:FF:000489">
    <property type="entry name" value="Primosome assembly protein PriA"/>
    <property type="match status" value="1"/>
</dbReference>
<keyword evidence="10 12" id="KW-0413">Isomerase</keyword>
<name>A0A5S5DTB0_9FLAO</name>
<dbReference type="Pfam" id="PF18074">
    <property type="entry name" value="PriA_C"/>
    <property type="match status" value="1"/>
</dbReference>
<dbReference type="SMART" id="SM00490">
    <property type="entry name" value="HELICc"/>
    <property type="match status" value="1"/>
</dbReference>
<evidence type="ECO:0000256" key="6">
    <source>
        <dbReference type="ARBA" id="ARBA00022806"/>
    </source>
</evidence>
<feature type="binding site" evidence="12">
    <location>
        <position position="529"/>
    </location>
    <ligand>
        <name>Zn(2+)</name>
        <dbReference type="ChEBI" id="CHEBI:29105"/>
        <label>1</label>
    </ligand>
</feature>
<evidence type="ECO:0000256" key="8">
    <source>
        <dbReference type="ARBA" id="ARBA00022840"/>
    </source>
</evidence>
<evidence type="ECO:0000256" key="11">
    <source>
        <dbReference type="ARBA" id="ARBA00048988"/>
    </source>
</evidence>
<comment type="similarity">
    <text evidence="12">Belongs to the helicase family. PriA subfamily.</text>
</comment>
<gene>
    <name evidence="12" type="primary">priA</name>
    <name evidence="15" type="ORF">C7447_102450</name>
</gene>
<keyword evidence="7 12" id="KW-0862">Zinc</keyword>
<protein>
    <recommendedName>
        <fullName evidence="12">Replication restart protein PriA</fullName>
    </recommendedName>
    <alternativeName>
        <fullName evidence="12">ATP-dependent DNA helicase PriA</fullName>
        <ecNumber evidence="12">5.6.2.4</ecNumber>
    </alternativeName>
    <alternativeName>
        <fullName evidence="12">DNA 3'-5' helicase PriA</fullName>
    </alternativeName>
</protein>
<evidence type="ECO:0000313" key="15">
    <source>
        <dbReference type="EMBL" id="TYP99131.1"/>
    </source>
</evidence>
<comment type="caution">
    <text evidence="15">The sequence shown here is derived from an EMBL/GenBank/DDBJ whole genome shotgun (WGS) entry which is preliminary data.</text>
</comment>
<comment type="catalytic activity">
    <reaction evidence="11 12">
        <text>ATP + H2O = ADP + phosphate + H(+)</text>
        <dbReference type="Rhea" id="RHEA:13065"/>
        <dbReference type="ChEBI" id="CHEBI:15377"/>
        <dbReference type="ChEBI" id="CHEBI:15378"/>
        <dbReference type="ChEBI" id="CHEBI:30616"/>
        <dbReference type="ChEBI" id="CHEBI:43474"/>
        <dbReference type="ChEBI" id="CHEBI:456216"/>
        <dbReference type="EC" id="5.6.2.4"/>
    </reaction>
</comment>
<dbReference type="EC" id="5.6.2.4" evidence="12"/>
<dbReference type="GO" id="GO:0006302">
    <property type="term" value="P:double-strand break repair"/>
    <property type="evidence" value="ECO:0007669"/>
    <property type="project" value="InterPro"/>
</dbReference>
<evidence type="ECO:0000256" key="7">
    <source>
        <dbReference type="ARBA" id="ARBA00022833"/>
    </source>
</evidence>
<dbReference type="InterPro" id="IPR014001">
    <property type="entry name" value="Helicase_ATP-bd"/>
</dbReference>
<keyword evidence="16" id="KW-1185">Reference proteome</keyword>
<feature type="binding site" evidence="12">
    <location>
        <position position="501"/>
    </location>
    <ligand>
        <name>Zn(2+)</name>
        <dbReference type="ChEBI" id="CHEBI:29105"/>
        <label>2</label>
    </ligand>
</feature>
<dbReference type="PROSITE" id="PS51194">
    <property type="entry name" value="HELICASE_CTER"/>
    <property type="match status" value="1"/>
</dbReference>
<accession>A0A5S5DTB0</accession>
<comment type="function">
    <text evidence="12">Initiates the restart of stalled replication forks, which reloads the replicative helicase on sites other than the origin of replication. Recognizes and binds to abandoned replication forks and remodels them to uncover a helicase loading site. Promotes assembly of the primosome at these replication forks.</text>
</comment>
<keyword evidence="1 12" id="KW-0639">Primosome</keyword>
<dbReference type="Pfam" id="PF17764">
    <property type="entry name" value="PriA_3primeBD"/>
    <property type="match status" value="1"/>
</dbReference>
<dbReference type="Pfam" id="PF18319">
    <property type="entry name" value="Zn_ribbon_PriA"/>
    <property type="match status" value="1"/>
</dbReference>
<dbReference type="InterPro" id="IPR011545">
    <property type="entry name" value="DEAD/DEAH_box_helicase_dom"/>
</dbReference>
<dbReference type="Gene3D" id="3.40.1440.60">
    <property type="entry name" value="PriA, 3(prime) DNA-binding domain"/>
    <property type="match status" value="1"/>
</dbReference>
<evidence type="ECO:0000256" key="10">
    <source>
        <dbReference type="ARBA" id="ARBA00023235"/>
    </source>
</evidence>
<keyword evidence="8 12" id="KW-0067">ATP-binding</keyword>
<keyword evidence="9 12" id="KW-0238">DNA-binding</keyword>
<dbReference type="GO" id="GO:0003677">
    <property type="term" value="F:DNA binding"/>
    <property type="evidence" value="ECO:0007669"/>
    <property type="project" value="UniProtKB-UniRule"/>
</dbReference>
<dbReference type="SUPFAM" id="SSF52540">
    <property type="entry name" value="P-loop containing nucleoside triphosphate hydrolases"/>
    <property type="match status" value="1"/>
</dbReference>
<dbReference type="PANTHER" id="PTHR30580:SF0">
    <property type="entry name" value="PRIMOSOMAL PROTEIN N"/>
    <property type="match status" value="1"/>
</dbReference>
<proteinExistence type="inferred from homology"/>
<dbReference type="PROSITE" id="PS51192">
    <property type="entry name" value="HELICASE_ATP_BIND_1"/>
    <property type="match status" value="1"/>
</dbReference>
<organism evidence="15 16">
    <name type="scientific">Tenacibaculum adriaticum</name>
    <dbReference type="NCBI Taxonomy" id="413713"/>
    <lineage>
        <taxon>Bacteria</taxon>
        <taxon>Pseudomonadati</taxon>
        <taxon>Bacteroidota</taxon>
        <taxon>Flavobacteriia</taxon>
        <taxon>Flavobacteriales</taxon>
        <taxon>Flavobacteriaceae</taxon>
        <taxon>Tenacibaculum</taxon>
    </lineage>
</organism>
<comment type="subunit">
    <text evidence="12">Component of the replication restart primosome.</text>
</comment>
<dbReference type="InterPro" id="IPR041222">
    <property type="entry name" value="PriA_3primeBD"/>
</dbReference>
<dbReference type="CDD" id="cd17929">
    <property type="entry name" value="DEXHc_priA"/>
    <property type="match status" value="1"/>
</dbReference>
<reference evidence="15 16" key="1">
    <citation type="submission" date="2019-07" db="EMBL/GenBank/DDBJ databases">
        <title>Genomic Encyclopedia of Type Strains, Phase IV (KMG-IV): sequencing the most valuable type-strain genomes for metagenomic binning, comparative biology and taxonomic classification.</title>
        <authorList>
            <person name="Goeker M."/>
        </authorList>
    </citation>
    <scope>NUCLEOTIDE SEQUENCE [LARGE SCALE GENOMIC DNA]</scope>
    <source>
        <strain evidence="15 16">DSM 18961</strain>
    </source>
</reference>
<feature type="binding site" evidence="12">
    <location>
        <position position="498"/>
    </location>
    <ligand>
        <name>Zn(2+)</name>
        <dbReference type="ChEBI" id="CHEBI:29105"/>
        <label>2</label>
    </ligand>
</feature>
<dbReference type="GO" id="GO:0006310">
    <property type="term" value="P:DNA recombination"/>
    <property type="evidence" value="ECO:0007669"/>
    <property type="project" value="InterPro"/>
</dbReference>
<keyword evidence="6 12" id="KW-0347">Helicase</keyword>
<evidence type="ECO:0000256" key="2">
    <source>
        <dbReference type="ARBA" id="ARBA00022705"/>
    </source>
</evidence>
<dbReference type="PANTHER" id="PTHR30580">
    <property type="entry name" value="PRIMOSOMAL PROTEIN N"/>
    <property type="match status" value="1"/>
</dbReference>
<dbReference type="NCBIfam" id="TIGR00595">
    <property type="entry name" value="priA"/>
    <property type="match status" value="1"/>
</dbReference>
<keyword evidence="2 12" id="KW-0235">DNA replication</keyword>
<dbReference type="InterPro" id="IPR027417">
    <property type="entry name" value="P-loop_NTPase"/>
</dbReference>
<dbReference type="GO" id="GO:0005524">
    <property type="term" value="F:ATP binding"/>
    <property type="evidence" value="ECO:0007669"/>
    <property type="project" value="UniProtKB-UniRule"/>
</dbReference>
<dbReference type="InterPro" id="IPR001650">
    <property type="entry name" value="Helicase_C-like"/>
</dbReference>
<evidence type="ECO:0000256" key="5">
    <source>
        <dbReference type="ARBA" id="ARBA00022801"/>
    </source>
</evidence>
<dbReference type="AlphaFoldDB" id="A0A5S5DTB0"/>
<feature type="binding site" evidence="12">
    <location>
        <position position="492"/>
    </location>
    <ligand>
        <name>Zn(2+)</name>
        <dbReference type="ChEBI" id="CHEBI:29105"/>
        <label>1</label>
    </ligand>
</feature>
<dbReference type="SMART" id="SM00487">
    <property type="entry name" value="DEXDc"/>
    <property type="match status" value="1"/>
</dbReference>
<evidence type="ECO:0000256" key="4">
    <source>
        <dbReference type="ARBA" id="ARBA00022741"/>
    </source>
</evidence>
<feature type="binding site" evidence="12">
    <location>
        <position position="516"/>
    </location>
    <ligand>
        <name>Zn(2+)</name>
        <dbReference type="ChEBI" id="CHEBI:29105"/>
        <label>2</label>
    </ligand>
</feature>
<comment type="cofactor">
    <cofactor evidence="12">
        <name>Zn(2+)</name>
        <dbReference type="ChEBI" id="CHEBI:29105"/>
    </cofactor>
    <text evidence="12">Binds 2 zinc ions per subunit.</text>
</comment>
<dbReference type="GO" id="GO:0008270">
    <property type="term" value="F:zinc ion binding"/>
    <property type="evidence" value="ECO:0007669"/>
    <property type="project" value="UniProtKB-UniRule"/>
</dbReference>
<evidence type="ECO:0000259" key="13">
    <source>
        <dbReference type="PROSITE" id="PS51192"/>
    </source>
</evidence>
<evidence type="ECO:0000313" key="16">
    <source>
        <dbReference type="Proteomes" id="UP000323136"/>
    </source>
</evidence>
<keyword evidence="5 12" id="KW-0378">Hydrolase</keyword>
<feature type="binding site" evidence="12">
    <location>
        <position position="532"/>
    </location>
    <ligand>
        <name>Zn(2+)</name>
        <dbReference type="ChEBI" id="CHEBI:29105"/>
        <label>1</label>
    </ligand>
</feature>
<dbReference type="CDD" id="cd18804">
    <property type="entry name" value="SF2_C_priA"/>
    <property type="match status" value="1"/>
</dbReference>
<evidence type="ECO:0000256" key="1">
    <source>
        <dbReference type="ARBA" id="ARBA00022515"/>
    </source>
</evidence>
<feature type="binding site" evidence="12">
    <location>
        <position position="489"/>
    </location>
    <ligand>
        <name>Zn(2+)</name>
        <dbReference type="ChEBI" id="CHEBI:29105"/>
        <label>1</label>
    </ligand>
</feature>
<keyword evidence="4 12" id="KW-0547">Nucleotide-binding</keyword>
<evidence type="ECO:0000256" key="9">
    <source>
        <dbReference type="ARBA" id="ARBA00023125"/>
    </source>
</evidence>
<dbReference type="Proteomes" id="UP000323136">
    <property type="component" value="Unassembled WGS sequence"/>
</dbReference>
<dbReference type="GO" id="GO:0006269">
    <property type="term" value="P:DNA replication, synthesis of primer"/>
    <property type="evidence" value="ECO:0007669"/>
    <property type="project" value="UniProtKB-KW"/>
</dbReference>
<feature type="binding site" evidence="12">
    <location>
        <position position="519"/>
    </location>
    <ligand>
        <name>Zn(2+)</name>
        <dbReference type="ChEBI" id="CHEBI:29105"/>
        <label>2</label>
    </ligand>
</feature>
<dbReference type="GO" id="GO:0043138">
    <property type="term" value="F:3'-5' DNA helicase activity"/>
    <property type="evidence" value="ECO:0007669"/>
    <property type="project" value="UniProtKB-EC"/>
</dbReference>
<sequence length="782" mass="89893">MRVAVEFGRSKIYTALVFNIHQTAPELYEAKDIHQILDEKPIVNEQQLKHWQWIANYYMCSLGDVYRASLPSAFLLESETVIYKNEAFQDESVLTDNEFLIFEALHHQSQLTVHQVSDILGKKKVLPIINELIHKSAIYIKEEIYETYKPKLVKYVRLHPQYESDESLQVLLDELSRAKKQKDAVLTFFQLKSTKKPIKAEDLASKAGVSAQILKALVDKDIFEFYHIQIDRIQYKGDTNDLKKLNEYQEKALAEIKESFTEKDITLLHGVTSSGKTEVYNTLIQETIDSGKQVLFLLAEIALTTQIITRLQIYFGNQISVFHSKYSMNERVEVWKNVLDNKPKAQIILGARSSIFLPFSNLGLIVVDEEHESSYKQYEPSPRYNARDAAVVLGKIHNAKVLLGSATPSIESKFNADQDKYGLVELNRRHGNIQLPKIELIDVKEKHRKKEMTGHFSDRMLKLINEALEEKEQVILFQNRRGFSPIVECTTCGTSPQCPNCDVSLTYHKYRGELKCHYCHYQRAMPNSCGACGSATLDTKGFGTEQIELELKELFPNHNIGRMDLDTTRGKFGYQKIIGAFEAQEIDILVGTQMLSKGLDFENVSLVGILNADSMLNFPDFRAHERAFQLMVQVSGRAGRSKKQGHVAIQTYNPYHQILQQVSTNNYAEMYKEQLQDRWQYHYPPYYRLIKITLKHKDYTRVDNGINWLAKALQNVFGENVLGPSAPAVARIRNQYIKNLVIKIPPKQSLGKTKEQLQKIKTTFEAVKDFRPIRFILDVDAY</sequence>
<dbReference type="EMBL" id="VNIA01000002">
    <property type="protein sequence ID" value="TYP99131.1"/>
    <property type="molecule type" value="Genomic_DNA"/>
</dbReference>
<dbReference type="Pfam" id="PF00270">
    <property type="entry name" value="DEAD"/>
    <property type="match status" value="1"/>
</dbReference>
<dbReference type="InterPro" id="IPR041236">
    <property type="entry name" value="PriA_C"/>
</dbReference>
<evidence type="ECO:0000256" key="12">
    <source>
        <dbReference type="HAMAP-Rule" id="MF_00983"/>
    </source>
</evidence>
<evidence type="ECO:0000256" key="3">
    <source>
        <dbReference type="ARBA" id="ARBA00022723"/>
    </source>
</evidence>
<dbReference type="InterPro" id="IPR042115">
    <property type="entry name" value="PriA_3primeBD_sf"/>
</dbReference>
<keyword evidence="3 12" id="KW-0479">Metal-binding</keyword>
<dbReference type="GO" id="GO:0006270">
    <property type="term" value="P:DNA replication initiation"/>
    <property type="evidence" value="ECO:0007669"/>
    <property type="project" value="TreeGrafter"/>
</dbReference>
<dbReference type="HAMAP" id="MF_00983">
    <property type="entry name" value="PriA"/>
    <property type="match status" value="1"/>
</dbReference>
<comment type="catalytic activity">
    <reaction evidence="12">
        <text>Couples ATP hydrolysis with the unwinding of duplex DNA by translocating in the 3'-5' direction.</text>
        <dbReference type="EC" id="5.6.2.4"/>
    </reaction>
</comment>
<dbReference type="Pfam" id="PF00271">
    <property type="entry name" value="Helicase_C"/>
    <property type="match status" value="1"/>
</dbReference>